<dbReference type="EMBL" id="VKAC01000002">
    <property type="protein sequence ID" value="TXR57626.1"/>
    <property type="molecule type" value="Genomic_DNA"/>
</dbReference>
<comment type="caution">
    <text evidence="1">The sequence shown here is derived from an EMBL/GenBank/DDBJ whole genome shotgun (WGS) entry which is preliminary data.</text>
</comment>
<name>A0A5C8ZKY1_9ACTN</name>
<accession>A0A5C8ZKY1</accession>
<dbReference type="Proteomes" id="UP000321234">
    <property type="component" value="Unassembled WGS sequence"/>
</dbReference>
<dbReference type="RefSeq" id="WP_147925265.1">
    <property type="nucleotide sequence ID" value="NZ_VKAC01000002.1"/>
</dbReference>
<organism evidence="1 2">
    <name type="scientific">Quadrisphaera setariae</name>
    <dbReference type="NCBI Taxonomy" id="2593304"/>
    <lineage>
        <taxon>Bacteria</taxon>
        <taxon>Bacillati</taxon>
        <taxon>Actinomycetota</taxon>
        <taxon>Actinomycetes</taxon>
        <taxon>Kineosporiales</taxon>
        <taxon>Kineosporiaceae</taxon>
        <taxon>Quadrisphaera</taxon>
    </lineage>
</organism>
<proteinExistence type="predicted"/>
<keyword evidence="2" id="KW-1185">Reference proteome</keyword>
<sequence>MTVHVRDFPRPRHRGALPTCPVRSLTAPSLGHGDDLGLFALQVRRAIQLGAPELLVDETACAGWTAGQLLVLEHLRRLAQRCGTRWTVASAERCSL</sequence>
<dbReference type="OrthoDB" id="9857881at2"/>
<evidence type="ECO:0000313" key="2">
    <source>
        <dbReference type="Proteomes" id="UP000321234"/>
    </source>
</evidence>
<protein>
    <submittedName>
        <fullName evidence="1">Uncharacterized protein</fullName>
    </submittedName>
</protein>
<gene>
    <name evidence="1" type="ORF">FMM08_05310</name>
</gene>
<dbReference type="AlphaFoldDB" id="A0A5C8ZKY1"/>
<reference evidence="1 2" key="1">
    <citation type="submission" date="2019-07" db="EMBL/GenBank/DDBJ databases">
        <title>Quadrisphaera sp. strain DD2A genome sequencing and assembly.</title>
        <authorList>
            <person name="Kim I."/>
        </authorList>
    </citation>
    <scope>NUCLEOTIDE SEQUENCE [LARGE SCALE GENOMIC DNA]</scope>
    <source>
        <strain evidence="1 2">DD2A</strain>
    </source>
</reference>
<evidence type="ECO:0000313" key="1">
    <source>
        <dbReference type="EMBL" id="TXR57626.1"/>
    </source>
</evidence>